<dbReference type="InterPro" id="IPR000182">
    <property type="entry name" value="GNAT_dom"/>
</dbReference>
<reference evidence="3 4" key="1">
    <citation type="submission" date="2019-03" db="EMBL/GenBank/DDBJ databases">
        <title>Genomic Encyclopedia of Type Strains, Phase IV (KMG-IV): sequencing the most valuable type-strain genomes for metagenomic binning, comparative biology and taxonomic classification.</title>
        <authorList>
            <person name="Goeker M."/>
        </authorList>
    </citation>
    <scope>NUCLEOTIDE SEQUENCE [LARGE SCALE GENOMIC DNA]</scope>
    <source>
        <strain evidence="3 4">DSM 15969</strain>
    </source>
</reference>
<evidence type="ECO:0000259" key="2">
    <source>
        <dbReference type="PROSITE" id="PS51729"/>
    </source>
</evidence>
<name>A0A4R1PYC6_9FIRM</name>
<protein>
    <submittedName>
        <fullName evidence="3">Uncharacterized protein</fullName>
    </submittedName>
</protein>
<gene>
    <name evidence="3" type="ORF">EV210_11123</name>
</gene>
<feature type="domain" description="N-acetyltransferase" evidence="1">
    <location>
        <begin position="1"/>
        <end position="94"/>
    </location>
</feature>
<evidence type="ECO:0000259" key="1">
    <source>
        <dbReference type="PROSITE" id="PS51186"/>
    </source>
</evidence>
<dbReference type="PANTHER" id="PTHR31435">
    <property type="entry name" value="PROTEIN NATD1"/>
    <property type="match status" value="1"/>
</dbReference>
<dbReference type="OrthoDB" id="9793389at2"/>
<dbReference type="PROSITE" id="PS51729">
    <property type="entry name" value="GNAT_YJDJ"/>
    <property type="match status" value="1"/>
</dbReference>
<dbReference type="RefSeq" id="WP_132082316.1">
    <property type="nucleotide sequence ID" value="NZ_SLUI01000011.1"/>
</dbReference>
<dbReference type="AlphaFoldDB" id="A0A4R1PYC6"/>
<dbReference type="SUPFAM" id="SSF55729">
    <property type="entry name" value="Acyl-CoA N-acyltransferases (Nat)"/>
    <property type="match status" value="1"/>
</dbReference>
<keyword evidence="4" id="KW-1185">Reference proteome</keyword>
<sequence>MLTVKKGSKSFYVGDSESAPLAEMIFSADKDVITIEHTFVSDELRGQGAGRQLLQKLAAWVREDNKKIIAVCPFAKKELTKSQEYDDVLYQLPR</sequence>
<dbReference type="InterPro" id="IPR045057">
    <property type="entry name" value="Gcn5-rel_NAT"/>
</dbReference>
<dbReference type="Pfam" id="PF14542">
    <property type="entry name" value="Acetyltransf_CG"/>
    <property type="match status" value="1"/>
</dbReference>
<feature type="domain" description="N-acetyltransferase" evidence="2">
    <location>
        <begin position="3"/>
        <end position="90"/>
    </location>
</feature>
<accession>A0A4R1PYC6</accession>
<evidence type="ECO:0000313" key="3">
    <source>
        <dbReference type="EMBL" id="TCL35560.1"/>
    </source>
</evidence>
<dbReference type="Gene3D" id="3.40.630.30">
    <property type="match status" value="1"/>
</dbReference>
<dbReference type="PROSITE" id="PS51186">
    <property type="entry name" value="GNAT"/>
    <property type="match status" value="1"/>
</dbReference>
<proteinExistence type="predicted"/>
<dbReference type="GO" id="GO:0016747">
    <property type="term" value="F:acyltransferase activity, transferring groups other than amino-acyl groups"/>
    <property type="evidence" value="ECO:0007669"/>
    <property type="project" value="InterPro"/>
</dbReference>
<organism evidence="3 4">
    <name type="scientific">Anaerospora hongkongensis</name>
    <dbReference type="NCBI Taxonomy" id="244830"/>
    <lineage>
        <taxon>Bacteria</taxon>
        <taxon>Bacillati</taxon>
        <taxon>Bacillota</taxon>
        <taxon>Negativicutes</taxon>
        <taxon>Selenomonadales</taxon>
        <taxon>Sporomusaceae</taxon>
        <taxon>Anaerospora</taxon>
    </lineage>
</organism>
<dbReference type="CDD" id="cd04301">
    <property type="entry name" value="NAT_SF"/>
    <property type="match status" value="1"/>
</dbReference>
<dbReference type="InterPro" id="IPR016181">
    <property type="entry name" value="Acyl_CoA_acyltransferase"/>
</dbReference>
<dbReference type="EMBL" id="SLUI01000011">
    <property type="protein sequence ID" value="TCL35560.1"/>
    <property type="molecule type" value="Genomic_DNA"/>
</dbReference>
<evidence type="ECO:0000313" key="4">
    <source>
        <dbReference type="Proteomes" id="UP000295063"/>
    </source>
</evidence>
<dbReference type="PANTHER" id="PTHR31435:SF10">
    <property type="entry name" value="BSR4717 PROTEIN"/>
    <property type="match status" value="1"/>
</dbReference>
<dbReference type="Proteomes" id="UP000295063">
    <property type="component" value="Unassembled WGS sequence"/>
</dbReference>
<comment type="caution">
    <text evidence="3">The sequence shown here is derived from an EMBL/GenBank/DDBJ whole genome shotgun (WGS) entry which is preliminary data.</text>
</comment>
<dbReference type="InterPro" id="IPR031165">
    <property type="entry name" value="GNAT_YJDJ"/>
</dbReference>